<gene>
    <name evidence="1" type="ORF">KACHI17_17000</name>
</gene>
<dbReference type="AlphaFoldDB" id="A0AAT9GJI9"/>
<protein>
    <submittedName>
        <fullName evidence="1">SRPBCC family protein</fullName>
    </submittedName>
</protein>
<organism evidence="1">
    <name type="scientific">Sediminibacterium sp. KACHI17</name>
    <dbReference type="NCBI Taxonomy" id="1751071"/>
    <lineage>
        <taxon>Bacteria</taxon>
        <taxon>Pseudomonadati</taxon>
        <taxon>Bacteroidota</taxon>
        <taxon>Chitinophagia</taxon>
        <taxon>Chitinophagales</taxon>
        <taxon>Chitinophagaceae</taxon>
        <taxon>Sediminibacterium</taxon>
    </lineage>
</organism>
<dbReference type="EMBL" id="AP029612">
    <property type="protein sequence ID" value="BFG70819.1"/>
    <property type="molecule type" value="Genomic_DNA"/>
</dbReference>
<proteinExistence type="predicted"/>
<dbReference type="SUPFAM" id="SSF55961">
    <property type="entry name" value="Bet v1-like"/>
    <property type="match status" value="1"/>
</dbReference>
<accession>A0AAT9GJI9</accession>
<evidence type="ECO:0000313" key="1">
    <source>
        <dbReference type="EMBL" id="BFG70819.1"/>
    </source>
</evidence>
<dbReference type="CDD" id="cd07820">
    <property type="entry name" value="SRPBCC_3"/>
    <property type="match status" value="1"/>
</dbReference>
<dbReference type="RefSeq" id="WP_353548458.1">
    <property type="nucleotide sequence ID" value="NZ_AP029612.1"/>
</dbReference>
<dbReference type="InterPro" id="IPR023393">
    <property type="entry name" value="START-like_dom_sf"/>
</dbReference>
<name>A0AAT9GJI9_9BACT</name>
<dbReference type="Gene3D" id="3.30.530.20">
    <property type="match status" value="1"/>
</dbReference>
<reference evidence="1" key="1">
    <citation type="submission" date="2024-02" db="EMBL/GenBank/DDBJ databases">
        <title>Sediminibacterium planktonica sp. nov. and Sediminibacterium longus sp. nov., isolated from surface lake and river water.</title>
        <authorList>
            <person name="Watanabe K."/>
            <person name="Takemine S."/>
            <person name="Ishii Y."/>
            <person name="Ogata Y."/>
            <person name="Shindo C."/>
            <person name="Suda W."/>
        </authorList>
    </citation>
    <scope>NUCLEOTIDE SEQUENCE</scope>
    <source>
        <strain evidence="1">KACHI17</strain>
    </source>
</reference>
<sequence>MSKVYSLKTIQKIPISLAEAWDFFSRPQNLKEITPSNLGFNIISKHHGDRMYQGQIIEYKVSPILGIPLYWMTEITHVEDQKFFVDEQRFGPYSLWHHQHHFKAIDGGVEMTDIVHYKLPLWFLGDIANTIMVRAQLRGIFDHRFQAVEQRFGAWSGSQEKKVMFDGSL</sequence>